<reference evidence="2" key="1">
    <citation type="submission" date="2020-11" db="EMBL/GenBank/DDBJ databases">
        <authorList>
            <person name="Tran Van P."/>
        </authorList>
    </citation>
    <scope>NUCLEOTIDE SEQUENCE</scope>
</reference>
<feature type="compositionally biased region" description="Polar residues" evidence="1">
    <location>
        <begin position="10"/>
        <end position="27"/>
    </location>
</feature>
<dbReference type="Proteomes" id="UP000759131">
    <property type="component" value="Unassembled WGS sequence"/>
</dbReference>
<name>A0A7R9LKC4_9ACAR</name>
<evidence type="ECO:0000256" key="1">
    <source>
        <dbReference type="SAM" id="MobiDB-lite"/>
    </source>
</evidence>
<evidence type="ECO:0000313" key="3">
    <source>
        <dbReference type="Proteomes" id="UP000759131"/>
    </source>
</evidence>
<dbReference type="EMBL" id="CAJPIZ010028857">
    <property type="protein sequence ID" value="CAG2119565.1"/>
    <property type="molecule type" value="Genomic_DNA"/>
</dbReference>
<keyword evidence="3" id="KW-1185">Reference proteome</keyword>
<sequence length="205" mass="23193">MQPGGREPALSNQYRPNADNMTTNGTNGDHLASNLPEDRLFQKLEKASKEDMVTKYFRPMRRDQLLSKVNTSLNKVKLINKTLRCFELSDKTNKALNETNSVIDLTLNNNQTNERINSSEINSRQKYSKSVPLTANYNTDDSMLSATSGSMSAGESPRRQYPHRLDRLDVMPHFNIDSSEISDIKVGNHLSSANTRNHYLNTIKS</sequence>
<evidence type="ECO:0000313" key="2">
    <source>
        <dbReference type="EMBL" id="CAD7643268.1"/>
    </source>
</evidence>
<feature type="compositionally biased region" description="Polar residues" evidence="1">
    <location>
        <begin position="139"/>
        <end position="153"/>
    </location>
</feature>
<organism evidence="2">
    <name type="scientific">Medioppia subpectinata</name>
    <dbReference type="NCBI Taxonomy" id="1979941"/>
    <lineage>
        <taxon>Eukaryota</taxon>
        <taxon>Metazoa</taxon>
        <taxon>Ecdysozoa</taxon>
        <taxon>Arthropoda</taxon>
        <taxon>Chelicerata</taxon>
        <taxon>Arachnida</taxon>
        <taxon>Acari</taxon>
        <taxon>Acariformes</taxon>
        <taxon>Sarcoptiformes</taxon>
        <taxon>Oribatida</taxon>
        <taxon>Brachypylina</taxon>
        <taxon>Oppioidea</taxon>
        <taxon>Oppiidae</taxon>
        <taxon>Medioppia</taxon>
    </lineage>
</organism>
<proteinExistence type="predicted"/>
<feature type="region of interest" description="Disordered" evidence="1">
    <location>
        <begin position="139"/>
        <end position="159"/>
    </location>
</feature>
<feature type="region of interest" description="Disordered" evidence="1">
    <location>
        <begin position="1"/>
        <end position="33"/>
    </location>
</feature>
<gene>
    <name evidence="2" type="ORF">OSB1V03_LOCUS19513</name>
</gene>
<protein>
    <submittedName>
        <fullName evidence="2">Uncharacterized protein</fullName>
    </submittedName>
</protein>
<dbReference type="AlphaFoldDB" id="A0A7R9LKC4"/>
<dbReference type="EMBL" id="OC883432">
    <property type="protein sequence ID" value="CAD7643268.1"/>
    <property type="molecule type" value="Genomic_DNA"/>
</dbReference>
<accession>A0A7R9LKC4</accession>